<comment type="caution">
    <text evidence="2">The sequence shown here is derived from an EMBL/GenBank/DDBJ whole genome shotgun (WGS) entry which is preliminary data.</text>
</comment>
<proteinExistence type="predicted"/>
<dbReference type="Proteomes" id="UP000585474">
    <property type="component" value="Unassembled WGS sequence"/>
</dbReference>
<dbReference type="EMBL" id="BJWL01000005">
    <property type="protein sequence ID" value="GFY87682.1"/>
    <property type="molecule type" value="Genomic_DNA"/>
</dbReference>
<evidence type="ECO:0000256" key="1">
    <source>
        <dbReference type="SAM" id="MobiDB-lite"/>
    </source>
</evidence>
<sequence>MEMGDLVKKSKSKGSISQKGKGKEKESTNLEYDATRFTEKIEEKFYNRVWVRNGEVIEREFDLNFFKDLGFGYLQNFTNRGWLNLASFKVESILNLCQEFMSNIKHRPVTQKGKERMISWVKGKKLRVTPNTFAEIFEIPRVENPEFEFLDVGMPDLPTISHLIRTESEKPIDRYSLTQSEGKRLKMQLDENASEQPSVGIPELQEAITNLRIEFDTRMTSLEEQSGRHITMLQEIKRMLIRMQSKDDDDDEEED</sequence>
<reference evidence="2 3" key="1">
    <citation type="submission" date="2019-07" db="EMBL/GenBank/DDBJ databases">
        <title>De Novo Assembly of kiwifruit Actinidia rufa.</title>
        <authorList>
            <person name="Sugita-Konishi S."/>
            <person name="Sato K."/>
            <person name="Mori E."/>
            <person name="Abe Y."/>
            <person name="Kisaki G."/>
            <person name="Hamano K."/>
            <person name="Suezawa K."/>
            <person name="Otani M."/>
            <person name="Fukuda T."/>
            <person name="Manabe T."/>
            <person name="Gomi K."/>
            <person name="Tabuchi M."/>
            <person name="Akimitsu K."/>
            <person name="Kataoka I."/>
        </authorList>
    </citation>
    <scope>NUCLEOTIDE SEQUENCE [LARGE SCALE GENOMIC DNA]</scope>
    <source>
        <strain evidence="3">cv. Fuchu</strain>
    </source>
</reference>
<accession>A0A7J0EMZ4</accession>
<name>A0A7J0EMZ4_9ERIC</name>
<organism evidence="2 3">
    <name type="scientific">Actinidia rufa</name>
    <dbReference type="NCBI Taxonomy" id="165716"/>
    <lineage>
        <taxon>Eukaryota</taxon>
        <taxon>Viridiplantae</taxon>
        <taxon>Streptophyta</taxon>
        <taxon>Embryophyta</taxon>
        <taxon>Tracheophyta</taxon>
        <taxon>Spermatophyta</taxon>
        <taxon>Magnoliopsida</taxon>
        <taxon>eudicotyledons</taxon>
        <taxon>Gunneridae</taxon>
        <taxon>Pentapetalae</taxon>
        <taxon>asterids</taxon>
        <taxon>Ericales</taxon>
        <taxon>Actinidiaceae</taxon>
        <taxon>Actinidia</taxon>
    </lineage>
</organism>
<evidence type="ECO:0000313" key="3">
    <source>
        <dbReference type="Proteomes" id="UP000585474"/>
    </source>
</evidence>
<gene>
    <name evidence="2" type="ORF">Acr_05g0013210</name>
</gene>
<evidence type="ECO:0000313" key="2">
    <source>
        <dbReference type="EMBL" id="GFY87682.1"/>
    </source>
</evidence>
<dbReference type="AlphaFoldDB" id="A0A7J0EMZ4"/>
<keyword evidence="3" id="KW-1185">Reference proteome</keyword>
<protein>
    <submittedName>
        <fullName evidence="2">Uncharacterized protein</fullName>
    </submittedName>
</protein>
<feature type="region of interest" description="Disordered" evidence="1">
    <location>
        <begin position="1"/>
        <end position="28"/>
    </location>
</feature>